<dbReference type="EMBL" id="PVTF01000019">
    <property type="protein sequence ID" value="PRY33804.1"/>
    <property type="molecule type" value="Genomic_DNA"/>
</dbReference>
<dbReference type="Gene3D" id="2.40.350.10">
    <property type="entry name" value="SO1590-like"/>
    <property type="match status" value="1"/>
</dbReference>
<reference evidence="1 2" key="1">
    <citation type="submission" date="2018-03" db="EMBL/GenBank/DDBJ databases">
        <title>Genomic Encyclopedia of Archaeal and Bacterial Type Strains, Phase II (KMG-II): from individual species to whole genera.</title>
        <authorList>
            <person name="Goeker M."/>
        </authorList>
    </citation>
    <scope>NUCLEOTIDE SEQUENCE [LARGE SCALE GENOMIC DNA]</scope>
    <source>
        <strain evidence="1 2">DSM 44720</strain>
    </source>
</reference>
<dbReference type="AlphaFoldDB" id="A0A2T0SK70"/>
<dbReference type="InterPro" id="IPR021607">
    <property type="entry name" value="DUF3224"/>
</dbReference>
<dbReference type="InterPro" id="IPR023159">
    <property type="entry name" value="SO1590-like_sf"/>
</dbReference>
<evidence type="ECO:0000313" key="2">
    <source>
        <dbReference type="Proteomes" id="UP000239494"/>
    </source>
</evidence>
<keyword evidence="2" id="KW-1185">Reference proteome</keyword>
<sequence>MSTTASGTIEMKSWDEKTWDGKPHNEVSGHKLTQGTMVGAYHGDLDASGETRFVMTYADDANCESTGHELVTGTLGDRTGTFVLQHVSGFHDGTVTGGFTVVAGSGTGELEGLSGHGEVVWAEGQSGTYTLEYDLPA</sequence>
<dbReference type="Pfam" id="PF11528">
    <property type="entry name" value="DUF3224"/>
    <property type="match status" value="1"/>
</dbReference>
<dbReference type="RefSeq" id="WP_106195902.1">
    <property type="nucleotide sequence ID" value="NZ_PVTF01000019.1"/>
</dbReference>
<protein>
    <submittedName>
        <fullName evidence="1">Uncharacterized protein DUF3224</fullName>
    </submittedName>
</protein>
<dbReference type="OrthoDB" id="7947478at2"/>
<evidence type="ECO:0000313" key="1">
    <source>
        <dbReference type="EMBL" id="PRY33804.1"/>
    </source>
</evidence>
<accession>A0A2T0SK70</accession>
<comment type="caution">
    <text evidence="1">The sequence shown here is derived from an EMBL/GenBank/DDBJ whole genome shotgun (WGS) entry which is preliminary data.</text>
</comment>
<proteinExistence type="predicted"/>
<gene>
    <name evidence="1" type="ORF">CLV43_119116</name>
</gene>
<organism evidence="1 2">
    <name type="scientific">Umezawaea tangerina</name>
    <dbReference type="NCBI Taxonomy" id="84725"/>
    <lineage>
        <taxon>Bacteria</taxon>
        <taxon>Bacillati</taxon>
        <taxon>Actinomycetota</taxon>
        <taxon>Actinomycetes</taxon>
        <taxon>Pseudonocardiales</taxon>
        <taxon>Pseudonocardiaceae</taxon>
        <taxon>Umezawaea</taxon>
    </lineage>
</organism>
<name>A0A2T0SK70_9PSEU</name>
<dbReference type="Proteomes" id="UP000239494">
    <property type="component" value="Unassembled WGS sequence"/>
</dbReference>
<dbReference type="SUPFAM" id="SSF159238">
    <property type="entry name" value="SO1590-like"/>
    <property type="match status" value="1"/>
</dbReference>